<dbReference type="EMBL" id="BQXH01000013">
    <property type="protein sequence ID" value="GKS81818.1"/>
    <property type="molecule type" value="Genomic_DNA"/>
</dbReference>
<dbReference type="SUPFAM" id="SSF52799">
    <property type="entry name" value="(Phosphotyrosine protein) phosphatases II"/>
    <property type="match status" value="1"/>
</dbReference>
<protein>
    <submittedName>
        <fullName evidence="2">Tyrosine phosphatase</fullName>
    </submittedName>
</protein>
<gene>
    <name evidence="2" type="primary">ytaD</name>
    <name evidence="2" type="ORF">LPAF129_15040</name>
</gene>
<organism evidence="2 3">
    <name type="scientific">Ligilactobacillus pabuli</name>
    <dbReference type="NCBI Taxonomy" id="2886039"/>
    <lineage>
        <taxon>Bacteria</taxon>
        <taxon>Bacillati</taxon>
        <taxon>Bacillota</taxon>
        <taxon>Bacilli</taxon>
        <taxon>Lactobacillales</taxon>
        <taxon>Lactobacillaceae</taxon>
        <taxon>Ligilactobacillus</taxon>
    </lineage>
</organism>
<dbReference type="RefSeq" id="WP_244055562.1">
    <property type="nucleotide sequence ID" value="NZ_BQXH01000013.1"/>
</dbReference>
<accession>A0ABQ5JIZ1</accession>
<name>A0ABQ5JIZ1_9LACO</name>
<dbReference type="Pfam" id="PF13350">
    <property type="entry name" value="Y_phosphatase3"/>
    <property type="match status" value="1"/>
</dbReference>
<evidence type="ECO:0000313" key="2">
    <source>
        <dbReference type="EMBL" id="GKS81818.1"/>
    </source>
</evidence>
<dbReference type="InterPro" id="IPR016130">
    <property type="entry name" value="Tyr_Pase_AS"/>
</dbReference>
<keyword evidence="3" id="KW-1185">Reference proteome</keyword>
<comment type="caution">
    <text evidence="2">The sequence shown here is derived from an EMBL/GenBank/DDBJ whole genome shotgun (WGS) entry which is preliminary data.</text>
</comment>
<sequence>MSQIQPVNFRDIGGIPVANGTLQRQTFFRSGQIVNVEPQTVDFLEKSCNIKTIYDFRSAEELAKMPDTVIPSAAFKHLDILATASANQASLDEMMEGTGDAYQNMLLTYEQMITSSSAQAGYAQFLTDLVTTQEPLLFHCFAGKDRTGLAAALILKVAGASEQQIMTDYLKTNELRKEANQQIMDHFKDSMSEEDQRQLQIALTVAPEYLTRAKQTITDNYGDFDHYLQDGLHLGHDYVAEFRHLYVK</sequence>
<dbReference type="PROSITE" id="PS00383">
    <property type="entry name" value="TYR_PHOSPHATASE_1"/>
    <property type="match status" value="1"/>
</dbReference>
<evidence type="ECO:0000313" key="3">
    <source>
        <dbReference type="Proteomes" id="UP001055149"/>
    </source>
</evidence>
<proteinExistence type="inferred from homology"/>
<dbReference type="InterPro" id="IPR029021">
    <property type="entry name" value="Prot-tyrosine_phosphatase-like"/>
</dbReference>
<dbReference type="Proteomes" id="UP001055149">
    <property type="component" value="Unassembled WGS sequence"/>
</dbReference>
<reference evidence="2" key="1">
    <citation type="journal article" date="2022" name="Int. J. Syst. Evol. Microbiol.">
        <title>A novel species of lactic acid bacteria, Ligilactobacillus pabuli sp. nov., isolated from alfalfa silage.</title>
        <authorList>
            <person name="Tohno M."/>
            <person name="Tanizawa Y."/>
            <person name="Sawada H."/>
            <person name="Sakamoto M."/>
            <person name="Ohkuma M."/>
            <person name="Kobayashi H."/>
        </authorList>
    </citation>
    <scope>NUCLEOTIDE SEQUENCE</scope>
    <source>
        <strain evidence="2">AF129</strain>
    </source>
</reference>
<evidence type="ECO:0000256" key="1">
    <source>
        <dbReference type="ARBA" id="ARBA00009580"/>
    </source>
</evidence>
<comment type="similarity">
    <text evidence="1">Belongs to the protein-tyrosine phosphatase family.</text>
</comment>
<dbReference type="Gene3D" id="3.90.190.10">
    <property type="entry name" value="Protein tyrosine phosphatase superfamily"/>
    <property type="match status" value="1"/>
</dbReference>
<dbReference type="InterPro" id="IPR026893">
    <property type="entry name" value="Tyr/Ser_Pase_IphP-type"/>
</dbReference>
<dbReference type="PANTHER" id="PTHR31126">
    <property type="entry name" value="TYROSINE-PROTEIN PHOSPHATASE"/>
    <property type="match status" value="1"/>
</dbReference>
<dbReference type="PANTHER" id="PTHR31126:SF1">
    <property type="entry name" value="TYROSINE SPECIFIC PROTEIN PHOSPHATASES DOMAIN-CONTAINING PROTEIN"/>
    <property type="match status" value="1"/>
</dbReference>